<keyword evidence="1" id="KW-0812">Transmembrane</keyword>
<accession>A0ABW0U8T7</accession>
<keyword evidence="1" id="KW-1133">Transmembrane helix</keyword>
<evidence type="ECO:0000313" key="3">
    <source>
        <dbReference type="Proteomes" id="UP001596143"/>
    </source>
</evidence>
<keyword evidence="3" id="KW-1185">Reference proteome</keyword>
<name>A0ABW0U8T7_9BACI</name>
<gene>
    <name evidence="2" type="ORF">ACFPTR_10155</name>
</gene>
<evidence type="ECO:0000313" key="2">
    <source>
        <dbReference type="EMBL" id="MFC5629225.1"/>
    </source>
</evidence>
<evidence type="ECO:0000256" key="1">
    <source>
        <dbReference type="SAM" id="Phobius"/>
    </source>
</evidence>
<dbReference type="Proteomes" id="UP001596143">
    <property type="component" value="Unassembled WGS sequence"/>
</dbReference>
<dbReference type="Pfam" id="PF12685">
    <property type="entry name" value="SpoIIIAH"/>
    <property type="match status" value="1"/>
</dbReference>
<feature type="transmembrane region" description="Helical" evidence="1">
    <location>
        <begin position="7"/>
        <end position="26"/>
    </location>
</feature>
<dbReference type="Gene3D" id="1.10.287.4300">
    <property type="entry name" value="Stage III sporulation protein AH-like"/>
    <property type="match status" value="1"/>
</dbReference>
<dbReference type="InterPro" id="IPR024232">
    <property type="entry name" value="SpoIIIAH"/>
</dbReference>
<reference evidence="3" key="1">
    <citation type="journal article" date="2019" name="Int. J. Syst. Evol. Microbiol.">
        <title>The Global Catalogue of Microorganisms (GCM) 10K type strain sequencing project: providing services to taxonomists for standard genome sequencing and annotation.</title>
        <authorList>
            <consortium name="The Broad Institute Genomics Platform"/>
            <consortium name="The Broad Institute Genome Sequencing Center for Infectious Disease"/>
            <person name="Wu L."/>
            <person name="Ma J."/>
        </authorList>
    </citation>
    <scope>NUCLEOTIDE SEQUENCE [LARGE SCALE GENOMIC DNA]</scope>
    <source>
        <strain evidence="3">CGMCC 1.15790</strain>
    </source>
</reference>
<dbReference type="EMBL" id="JBHSPF010000055">
    <property type="protein sequence ID" value="MFC5629225.1"/>
    <property type="molecule type" value="Genomic_DNA"/>
</dbReference>
<comment type="caution">
    <text evidence="2">The sequence shown here is derived from an EMBL/GenBank/DDBJ whole genome shotgun (WGS) entry which is preliminary data.</text>
</comment>
<keyword evidence="1" id="KW-0472">Membrane</keyword>
<dbReference type="RefSeq" id="WP_270898521.1">
    <property type="nucleotide sequence ID" value="NZ_JBHSPF010000055.1"/>
</dbReference>
<sequence>MVLKKQTIWLMTMLSLTIVLAVYYVMSPDETAQEATEEEMTEKEWTTWLDEEELETIIEETEPQEDSAQEVQGYTEGNNLFSELRMEREEIRSRLNEQYTEQIASDDFTAEEKSKAYEERERLQQLAQNESTLESLVQAEGYEDAVVITSNQQTRVIVKASELSKEEAAHLHRLARKHLGVDDVVIGHYN</sequence>
<dbReference type="InterPro" id="IPR038503">
    <property type="entry name" value="SpoIIIAH_sf"/>
</dbReference>
<organism evidence="2 3">
    <name type="scientific">Aliibacillus thermotolerans</name>
    <dbReference type="NCBI Taxonomy" id="1834418"/>
    <lineage>
        <taxon>Bacteria</taxon>
        <taxon>Bacillati</taxon>
        <taxon>Bacillota</taxon>
        <taxon>Bacilli</taxon>
        <taxon>Bacillales</taxon>
        <taxon>Bacillaceae</taxon>
        <taxon>Aliibacillus</taxon>
    </lineage>
</organism>
<protein>
    <submittedName>
        <fullName evidence="2">SpoIIIAH-like family protein</fullName>
    </submittedName>
</protein>
<proteinExistence type="predicted"/>